<dbReference type="Gene3D" id="1.10.490.10">
    <property type="entry name" value="Globins"/>
    <property type="match status" value="1"/>
</dbReference>
<dbReference type="Proteomes" id="UP001595457">
    <property type="component" value="Unassembled WGS sequence"/>
</dbReference>
<dbReference type="InterPro" id="IPR012292">
    <property type="entry name" value="Globin/Proto"/>
</dbReference>
<dbReference type="CDD" id="cd14773">
    <property type="entry name" value="TrHb2_PhHbO-like_O"/>
    <property type="match status" value="1"/>
</dbReference>
<dbReference type="SUPFAM" id="SSF46458">
    <property type="entry name" value="Globin-like"/>
    <property type="match status" value="1"/>
</dbReference>
<comment type="cofactor">
    <cofactor evidence="1">
        <name>heme</name>
        <dbReference type="ChEBI" id="CHEBI:30413"/>
    </cofactor>
</comment>
<evidence type="ECO:0000256" key="1">
    <source>
        <dbReference type="ARBA" id="ARBA00001971"/>
    </source>
</evidence>
<keyword evidence="5" id="KW-0408">Iron</keyword>
<dbReference type="EMBL" id="JBHRSJ010000035">
    <property type="protein sequence ID" value="MFC2974436.1"/>
    <property type="molecule type" value="Genomic_DNA"/>
</dbReference>
<dbReference type="Pfam" id="PF01152">
    <property type="entry name" value="Bac_globin"/>
    <property type="match status" value="1"/>
</dbReference>
<sequence length="140" mass="15781">MSEPVFGVGDASFRAAGGKPGIERLVDDFYRIMDESDVAPNVRCLYPQDLAESRERLASFLCGWLGGPRYYAEKYGSISVPLFHRSWSIGERESREWLACMDQAIARQPYSKAFADYLLAQLCVPALRIVQANPQQQADR</sequence>
<comment type="caution">
    <text evidence="6">The sequence shown here is derived from an EMBL/GenBank/DDBJ whole genome shotgun (WGS) entry which is preliminary data.</text>
</comment>
<keyword evidence="7" id="KW-1185">Reference proteome</keyword>
<dbReference type="PROSITE" id="PS01213">
    <property type="entry name" value="GLOBIN_FAM_2"/>
    <property type="match status" value="1"/>
</dbReference>
<evidence type="ECO:0000256" key="4">
    <source>
        <dbReference type="ARBA" id="ARBA00022723"/>
    </source>
</evidence>
<protein>
    <submittedName>
        <fullName evidence="6">Group II truncated hemoglobin</fullName>
    </submittedName>
</protein>
<evidence type="ECO:0000313" key="6">
    <source>
        <dbReference type="EMBL" id="MFC2974436.1"/>
    </source>
</evidence>
<dbReference type="RefSeq" id="WP_377816638.1">
    <property type="nucleotide sequence ID" value="NZ_JBHRSJ010000035.1"/>
</dbReference>
<gene>
    <name evidence="6" type="ORF">ACFOJE_19770</name>
</gene>
<keyword evidence="2" id="KW-0813">Transport</keyword>
<keyword evidence="3" id="KW-0349">Heme</keyword>
<evidence type="ECO:0000256" key="3">
    <source>
        <dbReference type="ARBA" id="ARBA00022617"/>
    </source>
</evidence>
<keyword evidence="4" id="KW-0479">Metal-binding</keyword>
<accession>A0ABV7AZV7</accession>
<name>A0ABV7AZV7_9GAMM</name>
<evidence type="ECO:0000313" key="7">
    <source>
        <dbReference type="Proteomes" id="UP001595457"/>
    </source>
</evidence>
<dbReference type="InterPro" id="IPR019795">
    <property type="entry name" value="Globin_bac-like_CS"/>
</dbReference>
<dbReference type="InterPro" id="IPR001486">
    <property type="entry name" value="Hemoglobin_trunc"/>
</dbReference>
<evidence type="ECO:0000256" key="2">
    <source>
        <dbReference type="ARBA" id="ARBA00022448"/>
    </source>
</evidence>
<evidence type="ECO:0000256" key="5">
    <source>
        <dbReference type="ARBA" id="ARBA00023004"/>
    </source>
</evidence>
<proteinExistence type="predicted"/>
<dbReference type="InterPro" id="IPR009050">
    <property type="entry name" value="Globin-like_sf"/>
</dbReference>
<reference evidence="7" key="1">
    <citation type="journal article" date="2019" name="Int. J. Syst. Evol. Microbiol.">
        <title>The Global Catalogue of Microorganisms (GCM) 10K type strain sequencing project: providing services to taxonomists for standard genome sequencing and annotation.</title>
        <authorList>
            <consortium name="The Broad Institute Genomics Platform"/>
            <consortium name="The Broad Institute Genome Sequencing Center for Infectious Disease"/>
            <person name="Wu L."/>
            <person name="Ma J."/>
        </authorList>
    </citation>
    <scope>NUCLEOTIDE SEQUENCE [LARGE SCALE GENOMIC DNA]</scope>
    <source>
        <strain evidence="7">KCTC 62195</strain>
    </source>
</reference>
<organism evidence="6 7">
    <name type="scientific">Azotobacter bryophylli</name>
    <dbReference type="NCBI Taxonomy" id="1986537"/>
    <lineage>
        <taxon>Bacteria</taxon>
        <taxon>Pseudomonadati</taxon>
        <taxon>Pseudomonadota</taxon>
        <taxon>Gammaproteobacteria</taxon>
        <taxon>Pseudomonadales</taxon>
        <taxon>Pseudomonadaceae</taxon>
        <taxon>Azotobacter</taxon>
    </lineage>
</organism>